<evidence type="ECO:0000256" key="4">
    <source>
        <dbReference type="RuleBase" id="RU003423"/>
    </source>
</evidence>
<dbReference type="WBParaSite" id="MBELARI_LOCUS6398">
    <property type="protein sequence ID" value="MBELARI_LOCUS6398"/>
    <property type="gene ID" value="MBELARI_LOCUS6398"/>
</dbReference>
<feature type="compositionally biased region" description="Basic and acidic residues" evidence="5">
    <location>
        <begin position="169"/>
        <end position="178"/>
    </location>
</feature>
<dbReference type="InterPro" id="IPR036625">
    <property type="entry name" value="E3-bd_dom_sf"/>
</dbReference>
<keyword evidence="8" id="KW-1185">Reference proteome</keyword>
<evidence type="ECO:0000313" key="8">
    <source>
        <dbReference type="Proteomes" id="UP000887575"/>
    </source>
</evidence>
<accession>A0AAF3FH45</accession>
<comment type="similarity">
    <text evidence="1 4">Belongs to the 2-oxoacid dehydrogenase family.</text>
</comment>
<dbReference type="CDD" id="cd06849">
    <property type="entry name" value="lipoyl_domain"/>
    <property type="match status" value="1"/>
</dbReference>
<feature type="domain" description="Lipoyl-binding" evidence="6">
    <location>
        <begin position="66"/>
        <end position="142"/>
    </location>
</feature>
<reference evidence="9" key="1">
    <citation type="submission" date="2024-02" db="UniProtKB">
        <authorList>
            <consortium name="WormBaseParasite"/>
        </authorList>
    </citation>
    <scope>IDENTIFICATION</scope>
</reference>
<dbReference type="Pfam" id="PF00198">
    <property type="entry name" value="2-oxoacid_dh"/>
    <property type="match status" value="1"/>
</dbReference>
<dbReference type="InterPro" id="IPR000089">
    <property type="entry name" value="Biotin_lipoyl"/>
</dbReference>
<dbReference type="InterPro" id="IPR003016">
    <property type="entry name" value="2-oxoA_DH_lipoyl-BS"/>
</dbReference>
<dbReference type="Proteomes" id="UP000887575">
    <property type="component" value="Unassembled WGS sequence"/>
</dbReference>
<feature type="region of interest" description="Disordered" evidence="5">
    <location>
        <begin position="157"/>
        <end position="191"/>
    </location>
</feature>
<dbReference type="SUPFAM" id="SSF52777">
    <property type="entry name" value="CoA-dependent acyltransferases"/>
    <property type="match status" value="1"/>
</dbReference>
<protein>
    <recommendedName>
        <fullName evidence="4">Dihydrolipoamide acetyltransferase component of pyruvate dehydrogenase complex</fullName>
        <ecNumber evidence="4">2.3.1.-</ecNumber>
    </recommendedName>
</protein>
<keyword evidence="2 4" id="KW-0450">Lipoyl</keyword>
<evidence type="ECO:0000259" key="6">
    <source>
        <dbReference type="PROSITE" id="PS50968"/>
    </source>
</evidence>
<keyword evidence="4" id="KW-0808">Transferase</keyword>
<evidence type="ECO:0000256" key="2">
    <source>
        <dbReference type="ARBA" id="ARBA00022823"/>
    </source>
</evidence>
<name>A0AAF3FH45_9BILA</name>
<dbReference type="SUPFAM" id="SSF51230">
    <property type="entry name" value="Single hybrid motif"/>
    <property type="match status" value="1"/>
</dbReference>
<keyword evidence="3" id="KW-0809">Transit peptide</keyword>
<dbReference type="FunFam" id="2.40.50.100:FF:000010">
    <property type="entry name" value="Acetyltransferase component of pyruvate dehydrogenase complex"/>
    <property type="match status" value="1"/>
</dbReference>
<dbReference type="Gene3D" id="4.10.320.10">
    <property type="entry name" value="E3-binding domain"/>
    <property type="match status" value="1"/>
</dbReference>
<dbReference type="PROSITE" id="PS50968">
    <property type="entry name" value="BIOTINYL_LIPOYL"/>
    <property type="match status" value="1"/>
</dbReference>
<dbReference type="Gene3D" id="2.40.50.100">
    <property type="match status" value="1"/>
</dbReference>
<dbReference type="InterPro" id="IPR023213">
    <property type="entry name" value="CAT-like_dom_sf"/>
</dbReference>
<evidence type="ECO:0000313" key="9">
    <source>
        <dbReference type="WBParaSite" id="MBELARI_LOCUS6398"/>
    </source>
</evidence>
<evidence type="ECO:0000256" key="1">
    <source>
        <dbReference type="ARBA" id="ARBA00007317"/>
    </source>
</evidence>
<dbReference type="InterPro" id="IPR001078">
    <property type="entry name" value="2-oxoacid_DH_actylTfrase"/>
</dbReference>
<dbReference type="GO" id="GO:0004742">
    <property type="term" value="F:dihydrolipoyllysine-residue acetyltransferase activity"/>
    <property type="evidence" value="ECO:0007669"/>
    <property type="project" value="TreeGrafter"/>
</dbReference>
<dbReference type="SUPFAM" id="SSF47005">
    <property type="entry name" value="Peripheral subunit-binding domain of 2-oxo acid dehydrogenase complex"/>
    <property type="match status" value="1"/>
</dbReference>
<dbReference type="EC" id="2.3.1.-" evidence="4"/>
<keyword evidence="4" id="KW-0012">Acyltransferase</keyword>
<dbReference type="InterPro" id="IPR004167">
    <property type="entry name" value="PSBD"/>
</dbReference>
<dbReference type="PROSITE" id="PS00189">
    <property type="entry name" value="LIPOYL"/>
    <property type="match status" value="1"/>
</dbReference>
<dbReference type="PANTHER" id="PTHR23151:SF90">
    <property type="entry name" value="DIHYDROLIPOYLLYSINE-RESIDUE ACETYLTRANSFERASE COMPONENT OF PYRUVATE DEHYDROGENASE COMPLEX, MITOCHONDRIAL-RELATED"/>
    <property type="match status" value="1"/>
</dbReference>
<dbReference type="Pfam" id="PF00364">
    <property type="entry name" value="Biotin_lipoyl"/>
    <property type="match status" value="1"/>
</dbReference>
<evidence type="ECO:0000256" key="3">
    <source>
        <dbReference type="ARBA" id="ARBA00022946"/>
    </source>
</evidence>
<evidence type="ECO:0000256" key="5">
    <source>
        <dbReference type="SAM" id="MobiDB-lite"/>
    </source>
</evidence>
<dbReference type="AlphaFoldDB" id="A0AAF3FH45"/>
<sequence>MRRIPGPSISLISNAILPRIRPCLSQIAINRELSGNAALPHRTRTLHQKLEGKQMRNFSSASLPTHIKVPLPALSPTMELGTIVAWHKKEGDQVAEGDLLCDIETDKATMGFETPEEGYLAKILFEAGTRDIPIGKLVCIIVSNKDDVAAFASFKDEQTTPKTTTPPKTEAKPAETKEPAASQETKHGAHNSELMGPAVRLLFHHYGLKAEDIKRSGPKQNVLKEDALAYIASKKLQPIKRETKPVQQAKDTTKYEDIPLTNIRSIIAKRLLQSKQTIPHEYLSIDIRSDKLNALRRDLKNKKIAVSINDFLVKGCALGLRAVPEVNVQWSNQTSVLMQTVDISIAVATETGLITPIVFGADRLGIMGISEKTKELAKKAKANKLAPNEFQGGTFTISNLGMFGSVTNFTAIINPPQSAILAVGGPRSELDEELNTFSRFAVTLCYDSRAISADSAKRFLAHLSQSLSDPELMLVEPLLESQFDFSKLL</sequence>
<dbReference type="PROSITE" id="PS51826">
    <property type="entry name" value="PSBD"/>
    <property type="match status" value="1"/>
</dbReference>
<comment type="cofactor">
    <cofactor evidence="4">
        <name>(R)-lipoate</name>
        <dbReference type="ChEBI" id="CHEBI:83088"/>
    </cofactor>
</comment>
<dbReference type="InterPro" id="IPR045257">
    <property type="entry name" value="E2/Pdx1"/>
</dbReference>
<proteinExistence type="inferred from homology"/>
<organism evidence="8 9">
    <name type="scientific">Mesorhabditis belari</name>
    <dbReference type="NCBI Taxonomy" id="2138241"/>
    <lineage>
        <taxon>Eukaryota</taxon>
        <taxon>Metazoa</taxon>
        <taxon>Ecdysozoa</taxon>
        <taxon>Nematoda</taxon>
        <taxon>Chromadorea</taxon>
        <taxon>Rhabditida</taxon>
        <taxon>Rhabditina</taxon>
        <taxon>Rhabditomorpha</taxon>
        <taxon>Rhabditoidea</taxon>
        <taxon>Rhabditidae</taxon>
        <taxon>Mesorhabditinae</taxon>
        <taxon>Mesorhabditis</taxon>
    </lineage>
</organism>
<dbReference type="GO" id="GO:0006086">
    <property type="term" value="P:pyruvate decarboxylation to acetyl-CoA"/>
    <property type="evidence" value="ECO:0007669"/>
    <property type="project" value="InterPro"/>
</dbReference>
<evidence type="ECO:0000259" key="7">
    <source>
        <dbReference type="PROSITE" id="PS51826"/>
    </source>
</evidence>
<feature type="domain" description="Peripheral subunit-binding (PSBD)" evidence="7">
    <location>
        <begin position="194"/>
        <end position="231"/>
    </location>
</feature>
<dbReference type="Gene3D" id="3.30.559.10">
    <property type="entry name" value="Chloramphenicol acetyltransferase-like domain"/>
    <property type="match status" value="1"/>
</dbReference>
<dbReference type="InterPro" id="IPR011053">
    <property type="entry name" value="Single_hybrid_motif"/>
</dbReference>
<dbReference type="PANTHER" id="PTHR23151">
    <property type="entry name" value="DIHYDROLIPOAMIDE ACETYL/SUCCINYL-TRANSFERASE-RELATED"/>
    <property type="match status" value="1"/>
</dbReference>
<dbReference type="GO" id="GO:0045254">
    <property type="term" value="C:pyruvate dehydrogenase complex"/>
    <property type="evidence" value="ECO:0007669"/>
    <property type="project" value="InterPro"/>
</dbReference>